<sequence length="148" mass="16619">MFANRKAVMHVDDDQLITRLVAEQLRAAGYESEAVNDPLLALPALVRGQYRIVLMDIHMPQRSGLQLLSEIKTLDAGIQVIMLTGLVNETTVIEAMRQGAEACLFKPLSDPSVLIDAVDDAYRRNNRWWDSLRDLTQRRRTAETVASA</sequence>
<dbReference type="PROSITE" id="PS50110">
    <property type="entry name" value="RESPONSE_REGULATORY"/>
    <property type="match status" value="1"/>
</dbReference>
<dbReference type="CDD" id="cd00156">
    <property type="entry name" value="REC"/>
    <property type="match status" value="1"/>
</dbReference>
<keyword evidence="5" id="KW-1185">Reference proteome</keyword>
<dbReference type="PANTHER" id="PTHR44591:SF23">
    <property type="entry name" value="CHEY SUBFAMILY"/>
    <property type="match status" value="1"/>
</dbReference>
<dbReference type="OrthoDB" id="342399at2"/>
<proteinExistence type="predicted"/>
<feature type="modified residue" description="4-aspartylphosphate" evidence="2">
    <location>
        <position position="56"/>
    </location>
</feature>
<dbReference type="Proteomes" id="UP000318995">
    <property type="component" value="Unassembled WGS sequence"/>
</dbReference>
<reference evidence="4 5" key="1">
    <citation type="submission" date="2019-02" db="EMBL/GenBank/DDBJ databases">
        <title>Deep-cultivation of Planctomycetes and their phenomic and genomic characterization uncovers novel biology.</title>
        <authorList>
            <person name="Wiegand S."/>
            <person name="Jogler M."/>
            <person name="Boedeker C."/>
            <person name="Pinto D."/>
            <person name="Vollmers J."/>
            <person name="Rivas-Marin E."/>
            <person name="Kohn T."/>
            <person name="Peeters S.H."/>
            <person name="Heuer A."/>
            <person name="Rast P."/>
            <person name="Oberbeckmann S."/>
            <person name="Bunk B."/>
            <person name="Jeske O."/>
            <person name="Meyerdierks A."/>
            <person name="Storesund J.E."/>
            <person name="Kallscheuer N."/>
            <person name="Luecker S."/>
            <person name="Lage O.M."/>
            <person name="Pohl T."/>
            <person name="Merkel B.J."/>
            <person name="Hornburger P."/>
            <person name="Mueller R.-W."/>
            <person name="Bruemmer F."/>
            <person name="Labrenz M."/>
            <person name="Spormann A.M."/>
            <person name="Op Den Camp H."/>
            <person name="Overmann J."/>
            <person name="Amann R."/>
            <person name="Jetten M.S.M."/>
            <person name="Mascher T."/>
            <person name="Medema M.H."/>
            <person name="Devos D.P."/>
            <person name="Kaster A.-K."/>
            <person name="Ovreas L."/>
            <person name="Rohde M."/>
            <person name="Galperin M.Y."/>
            <person name="Jogler C."/>
        </authorList>
    </citation>
    <scope>NUCLEOTIDE SEQUENCE [LARGE SCALE GENOMIC DNA]</scope>
    <source>
        <strain evidence="4 5">Pla111</strain>
    </source>
</reference>
<dbReference type="EC" id="2.7.13.3" evidence="4"/>
<feature type="domain" description="Response regulatory" evidence="3">
    <location>
        <begin position="7"/>
        <end position="121"/>
    </location>
</feature>
<evidence type="ECO:0000259" key="3">
    <source>
        <dbReference type="PROSITE" id="PS50110"/>
    </source>
</evidence>
<dbReference type="RefSeq" id="WP_146571820.1">
    <property type="nucleotide sequence ID" value="NZ_SJPH01000002.1"/>
</dbReference>
<dbReference type="Gene3D" id="3.40.50.2300">
    <property type="match status" value="1"/>
</dbReference>
<name>A0A5C5WBB5_9BACT</name>
<dbReference type="SMART" id="SM00448">
    <property type="entry name" value="REC"/>
    <property type="match status" value="1"/>
</dbReference>
<dbReference type="GO" id="GO:0000160">
    <property type="term" value="P:phosphorelay signal transduction system"/>
    <property type="evidence" value="ECO:0007669"/>
    <property type="project" value="InterPro"/>
</dbReference>
<dbReference type="Pfam" id="PF00072">
    <property type="entry name" value="Response_reg"/>
    <property type="match status" value="1"/>
</dbReference>
<comment type="caution">
    <text evidence="4">The sequence shown here is derived from an EMBL/GenBank/DDBJ whole genome shotgun (WGS) entry which is preliminary data.</text>
</comment>
<gene>
    <name evidence="4" type="primary">rcsC_1</name>
    <name evidence="4" type="ORF">Pla111_09140</name>
</gene>
<dbReference type="InterPro" id="IPR011006">
    <property type="entry name" value="CheY-like_superfamily"/>
</dbReference>
<keyword evidence="1 2" id="KW-0597">Phosphoprotein</keyword>
<organism evidence="4 5">
    <name type="scientific">Botrimarina hoheduenensis</name>
    <dbReference type="NCBI Taxonomy" id="2528000"/>
    <lineage>
        <taxon>Bacteria</taxon>
        <taxon>Pseudomonadati</taxon>
        <taxon>Planctomycetota</taxon>
        <taxon>Planctomycetia</taxon>
        <taxon>Pirellulales</taxon>
        <taxon>Lacipirellulaceae</taxon>
        <taxon>Botrimarina</taxon>
    </lineage>
</organism>
<accession>A0A5C5WBB5</accession>
<protein>
    <submittedName>
        <fullName evidence="4">Sensor histidine kinase RcsC</fullName>
        <ecNumber evidence="4">2.7.13.3</ecNumber>
    </submittedName>
</protein>
<keyword evidence="4" id="KW-0418">Kinase</keyword>
<evidence type="ECO:0000313" key="4">
    <source>
        <dbReference type="EMBL" id="TWT47301.1"/>
    </source>
</evidence>
<evidence type="ECO:0000256" key="2">
    <source>
        <dbReference type="PROSITE-ProRule" id="PRU00169"/>
    </source>
</evidence>
<dbReference type="GO" id="GO:0004673">
    <property type="term" value="F:protein histidine kinase activity"/>
    <property type="evidence" value="ECO:0007669"/>
    <property type="project" value="UniProtKB-EC"/>
</dbReference>
<dbReference type="InterPro" id="IPR050595">
    <property type="entry name" value="Bact_response_regulator"/>
</dbReference>
<dbReference type="SUPFAM" id="SSF52172">
    <property type="entry name" value="CheY-like"/>
    <property type="match status" value="1"/>
</dbReference>
<keyword evidence="4" id="KW-0808">Transferase</keyword>
<evidence type="ECO:0000313" key="5">
    <source>
        <dbReference type="Proteomes" id="UP000318995"/>
    </source>
</evidence>
<dbReference type="InterPro" id="IPR001789">
    <property type="entry name" value="Sig_transdc_resp-reg_receiver"/>
</dbReference>
<dbReference type="PANTHER" id="PTHR44591">
    <property type="entry name" value="STRESS RESPONSE REGULATOR PROTEIN 1"/>
    <property type="match status" value="1"/>
</dbReference>
<evidence type="ECO:0000256" key="1">
    <source>
        <dbReference type="ARBA" id="ARBA00022553"/>
    </source>
</evidence>
<dbReference type="AlphaFoldDB" id="A0A5C5WBB5"/>
<dbReference type="EMBL" id="SJPH01000002">
    <property type="protein sequence ID" value="TWT47301.1"/>
    <property type="molecule type" value="Genomic_DNA"/>
</dbReference>